<evidence type="ECO:0000256" key="1">
    <source>
        <dbReference type="ARBA" id="ARBA00004496"/>
    </source>
</evidence>
<feature type="compositionally biased region" description="Basic and acidic residues" evidence="7">
    <location>
        <begin position="282"/>
        <end position="296"/>
    </location>
</feature>
<keyword evidence="3" id="KW-0343">GTPase activation</keyword>
<name>H3BE09_LATCH</name>
<dbReference type="PROSITE" id="PS51205">
    <property type="entry name" value="VPS9"/>
    <property type="match status" value="1"/>
</dbReference>
<evidence type="ECO:0000259" key="10">
    <source>
        <dbReference type="PROSITE" id="PS51205"/>
    </source>
</evidence>
<dbReference type="SMART" id="SM00167">
    <property type="entry name" value="VPS9"/>
    <property type="match status" value="1"/>
</dbReference>
<dbReference type="SUPFAM" id="SSF55550">
    <property type="entry name" value="SH2 domain"/>
    <property type="match status" value="1"/>
</dbReference>
<organism evidence="11 12">
    <name type="scientific">Latimeria chalumnae</name>
    <name type="common">Coelacanth</name>
    <dbReference type="NCBI Taxonomy" id="7897"/>
    <lineage>
        <taxon>Eukaryota</taxon>
        <taxon>Metazoa</taxon>
        <taxon>Chordata</taxon>
        <taxon>Craniata</taxon>
        <taxon>Vertebrata</taxon>
        <taxon>Euteleostomi</taxon>
        <taxon>Coelacanthiformes</taxon>
        <taxon>Coelacanthidae</taxon>
        <taxon>Latimeria</taxon>
    </lineage>
</organism>
<accession>H3BE09</accession>
<dbReference type="Ensembl" id="ENSLACT00000020268.1">
    <property type="protein sequence ID" value="ENSLACP00000020130.1"/>
    <property type="gene ID" value="ENSLACG00000017690.1"/>
</dbReference>
<keyword evidence="12" id="KW-1185">Reference proteome</keyword>
<evidence type="ECO:0000256" key="6">
    <source>
        <dbReference type="PROSITE-ProRule" id="PRU00191"/>
    </source>
</evidence>
<dbReference type="GO" id="GO:0016192">
    <property type="term" value="P:vesicle-mediated transport"/>
    <property type="evidence" value="ECO:0007669"/>
    <property type="project" value="InterPro"/>
</dbReference>
<comment type="similarity">
    <text evidence="2">Belongs to the RIN (Ras interaction/interference) family.</text>
</comment>
<dbReference type="EMBL" id="AFYH01009970">
    <property type="status" value="NOT_ANNOTATED_CDS"/>
    <property type="molecule type" value="Genomic_DNA"/>
</dbReference>
<dbReference type="InterPro" id="IPR000980">
    <property type="entry name" value="SH2"/>
</dbReference>
<dbReference type="GO" id="GO:0031267">
    <property type="term" value="F:small GTPase binding"/>
    <property type="evidence" value="ECO:0007669"/>
    <property type="project" value="TreeGrafter"/>
</dbReference>
<feature type="domain" description="Ras-associating" evidence="9">
    <location>
        <begin position="697"/>
        <end position="763"/>
    </location>
</feature>
<feature type="region of interest" description="Disordered" evidence="7">
    <location>
        <begin position="279"/>
        <end position="315"/>
    </location>
</feature>
<feature type="region of interest" description="Disordered" evidence="7">
    <location>
        <begin position="362"/>
        <end position="388"/>
    </location>
</feature>
<feature type="domain" description="VPS9" evidence="10">
    <location>
        <begin position="518"/>
        <end position="657"/>
    </location>
</feature>
<protein>
    <submittedName>
        <fullName evidence="11">Ras and Rab interactor like</fullName>
    </submittedName>
</protein>
<feature type="domain" description="SH2" evidence="8">
    <location>
        <begin position="14"/>
        <end position="109"/>
    </location>
</feature>
<dbReference type="PANTHER" id="PTHR23101:SF72">
    <property type="entry name" value="RAS AND RAB INTERACTOR-LIKE PROTEIN"/>
    <property type="match status" value="1"/>
</dbReference>
<dbReference type="Gene3D" id="1.20.1050.80">
    <property type="entry name" value="VPS9 domain"/>
    <property type="match status" value="1"/>
</dbReference>
<evidence type="ECO:0000256" key="5">
    <source>
        <dbReference type="ARBA" id="ARBA00022999"/>
    </source>
</evidence>
<evidence type="ECO:0000256" key="3">
    <source>
        <dbReference type="ARBA" id="ARBA00022468"/>
    </source>
</evidence>
<reference evidence="11" key="3">
    <citation type="submission" date="2025-09" db="UniProtKB">
        <authorList>
            <consortium name="Ensembl"/>
        </authorList>
    </citation>
    <scope>IDENTIFICATION</scope>
</reference>
<evidence type="ECO:0000313" key="12">
    <source>
        <dbReference type="Proteomes" id="UP000008672"/>
    </source>
</evidence>
<dbReference type="InterPro" id="IPR037191">
    <property type="entry name" value="VPS9_dom_sf"/>
</dbReference>
<dbReference type="Pfam" id="PF00788">
    <property type="entry name" value="RA"/>
    <property type="match status" value="1"/>
</dbReference>
<reference evidence="11" key="2">
    <citation type="submission" date="2025-08" db="UniProtKB">
        <authorList>
            <consortium name="Ensembl"/>
        </authorList>
    </citation>
    <scope>IDENTIFICATION</scope>
</reference>
<proteinExistence type="inferred from homology"/>
<comment type="subcellular location">
    <subcellularLocation>
        <location evidence="1">Cytoplasm</location>
    </subcellularLocation>
</comment>
<dbReference type="HOGENOM" id="CLU_011829_2_0_1"/>
<dbReference type="InterPro" id="IPR003123">
    <property type="entry name" value="VPS9"/>
</dbReference>
<dbReference type="STRING" id="7897.ENSLACP00000020130"/>
<dbReference type="InterPro" id="IPR036860">
    <property type="entry name" value="SH2_dom_sf"/>
</dbReference>
<dbReference type="GO" id="GO:0005085">
    <property type="term" value="F:guanyl-nucleotide exchange factor activity"/>
    <property type="evidence" value="ECO:0007669"/>
    <property type="project" value="InterPro"/>
</dbReference>
<dbReference type="EMBL" id="AFYH01009969">
    <property type="status" value="NOT_ANNOTATED_CDS"/>
    <property type="molecule type" value="Genomic_DNA"/>
</dbReference>
<dbReference type="GO" id="GO:0007165">
    <property type="term" value="P:signal transduction"/>
    <property type="evidence" value="ECO:0007669"/>
    <property type="project" value="InterPro"/>
</dbReference>
<evidence type="ECO:0000259" key="9">
    <source>
        <dbReference type="PROSITE" id="PS50200"/>
    </source>
</evidence>
<evidence type="ECO:0000259" key="8">
    <source>
        <dbReference type="PROSITE" id="PS50001"/>
    </source>
</evidence>
<dbReference type="OMA" id="APWDREG"/>
<dbReference type="GO" id="GO:0005829">
    <property type="term" value="C:cytosol"/>
    <property type="evidence" value="ECO:0007669"/>
    <property type="project" value="TreeGrafter"/>
</dbReference>
<dbReference type="SMART" id="SM00252">
    <property type="entry name" value="SH2"/>
    <property type="match status" value="1"/>
</dbReference>
<feature type="compositionally biased region" description="Basic and acidic residues" evidence="7">
    <location>
        <begin position="303"/>
        <end position="313"/>
    </location>
</feature>
<keyword evidence="5 6" id="KW-0727">SH2 domain</keyword>
<evidence type="ECO:0000313" key="11">
    <source>
        <dbReference type="Ensembl" id="ENSLACP00000020130.1"/>
    </source>
</evidence>
<dbReference type="InterPro" id="IPR000159">
    <property type="entry name" value="RA_dom"/>
</dbReference>
<dbReference type="Gene3D" id="3.30.505.10">
    <property type="entry name" value="SH2 domain"/>
    <property type="match status" value="1"/>
</dbReference>
<dbReference type="AlphaFoldDB" id="H3BE09"/>
<gene>
    <name evidence="11" type="primary">RINL</name>
</gene>
<evidence type="ECO:0000256" key="2">
    <source>
        <dbReference type="ARBA" id="ARBA00006919"/>
    </source>
</evidence>
<reference evidence="12" key="1">
    <citation type="submission" date="2011-08" db="EMBL/GenBank/DDBJ databases">
        <title>The draft genome of Latimeria chalumnae.</title>
        <authorList>
            <person name="Di Palma F."/>
            <person name="Alfoldi J."/>
            <person name="Johnson J."/>
            <person name="Berlin A."/>
            <person name="Gnerre S."/>
            <person name="Jaffe D."/>
            <person name="MacCallum I."/>
            <person name="Young S."/>
            <person name="Walker B.J."/>
            <person name="Lander E."/>
            <person name="Lindblad-Toh K."/>
        </authorList>
    </citation>
    <scope>NUCLEOTIDE SEQUENCE [LARGE SCALE GENOMIC DNA]</scope>
    <source>
        <strain evidence="12">Wild caught</strain>
    </source>
</reference>
<sequence length="763" mass="85956">LTFLERLTITQEVWLQHDLSAEEAREILKMQPIGCFLVRGRDSDRRKVLSVHVKCDSEKSSRIQDYNIAEENSVFHLEESWLEFVDIFQLIAFYSMCRDILPCRLHLPDAFLQLPSRAELEAVTALGMKFWTSGLHRQKQGLTPTAGDQGVSEPDLGARCFRTRPMCSIQVTSENGALCFINPLFLREHGDSWLTQAPALQLANRNRARSIQLSSGRSLETDSVMIRKQVSIYIPGRPLFSMQDNLLTKGTNKSDVNDEQESQQTVTLRKKSSPCLSACSLSEDRNPELSERKGFEKQGSVQEEGKGVEKKEMQVVQSPHRASWIEWTGPARPWELTKSRSETSLCSCESSLLPPISEQDSLSISSMEDEGDTFTAAATSSKKRNSGAFSDKVRHRLSAVGNVFSGLLSTEKRVQNKVNELSQVSDSYFGGLVQSFISHTLKNSSKHPTSVEMLQEIRQMTTNLKSYLLEGSELHSVIEHADPDFNLDSTIEVALHKCVLKPLRVHIYSHLQDFHARDGSAKLLQENQQTMKGYSLSKLGVTASVPDVVAMEKIQQKFSLMHTAYSPKKKVNQLLKACKLIYEAMTGASGKAYGADDFLPVLTYVLVSSDIMALQLDVEYMMELLDPTQLHGEGGYYLTTLFGALFHISTFQPKMVTRQISVEAQKSIHQWQRRRTLHGQAWRRTTQWMDGFCNFLHVSFLEPSANKKSISAPVSMTAKDVCKICSVKYQVQDPEQYGLFLVKEGENQLLEEDSCPQRIKGDL</sequence>
<evidence type="ECO:0000256" key="7">
    <source>
        <dbReference type="SAM" id="MobiDB-lite"/>
    </source>
</evidence>
<dbReference type="PANTHER" id="PTHR23101">
    <property type="entry name" value="RAB GDP/GTP EXCHANGE FACTOR"/>
    <property type="match status" value="1"/>
</dbReference>
<dbReference type="Pfam" id="PF02204">
    <property type="entry name" value="VPS9"/>
    <property type="match status" value="1"/>
</dbReference>
<dbReference type="GO" id="GO:0005096">
    <property type="term" value="F:GTPase activator activity"/>
    <property type="evidence" value="ECO:0007669"/>
    <property type="project" value="UniProtKB-KW"/>
</dbReference>
<evidence type="ECO:0000256" key="4">
    <source>
        <dbReference type="ARBA" id="ARBA00022490"/>
    </source>
</evidence>
<dbReference type="FunFam" id="1.20.1050.80:FF:000002">
    <property type="entry name" value="Ras and Rab interactor 2"/>
    <property type="match status" value="1"/>
</dbReference>
<dbReference type="Pfam" id="PF23268">
    <property type="entry name" value="RIN1"/>
    <property type="match status" value="1"/>
</dbReference>
<keyword evidence="4" id="KW-0963">Cytoplasm</keyword>
<dbReference type="InParanoid" id="H3BE09"/>
<dbReference type="PROSITE" id="PS50200">
    <property type="entry name" value="RA"/>
    <property type="match status" value="1"/>
</dbReference>
<dbReference type="InterPro" id="IPR045046">
    <property type="entry name" value="Vps9-like"/>
</dbReference>
<dbReference type="EMBL" id="AFYH01009968">
    <property type="status" value="NOT_ANNOTATED_CDS"/>
    <property type="molecule type" value="Genomic_DNA"/>
</dbReference>
<dbReference type="GO" id="GO:0030139">
    <property type="term" value="C:endocytic vesicle"/>
    <property type="evidence" value="ECO:0007669"/>
    <property type="project" value="TreeGrafter"/>
</dbReference>
<dbReference type="GeneTree" id="ENSGT00940000158622"/>
<dbReference type="PROSITE" id="PS50001">
    <property type="entry name" value="SH2"/>
    <property type="match status" value="1"/>
</dbReference>
<dbReference type="SUPFAM" id="SSF109993">
    <property type="entry name" value="VPS9 domain"/>
    <property type="match status" value="1"/>
</dbReference>
<dbReference type="eggNOG" id="KOG2320">
    <property type="taxonomic scope" value="Eukaryota"/>
</dbReference>
<dbReference type="Proteomes" id="UP000008672">
    <property type="component" value="Unassembled WGS sequence"/>
</dbReference>